<accession>A0A9N9P5D0</accession>
<sequence length="79" mass="8959">QSTTSNAEFIHIAENQEQLLRFYGKINGYPAWILLDSGASKNFVDKKFADKNQLLKKPTSPFSVELADGRRKEVTTKVE</sequence>
<dbReference type="AlphaFoldDB" id="A0A9N9P5D0"/>
<protein>
    <submittedName>
        <fullName evidence="1">2593_t:CDS:1</fullName>
    </submittedName>
</protein>
<dbReference type="SUPFAM" id="SSF50630">
    <property type="entry name" value="Acid proteases"/>
    <property type="match status" value="1"/>
</dbReference>
<reference evidence="1" key="1">
    <citation type="submission" date="2021-06" db="EMBL/GenBank/DDBJ databases">
        <authorList>
            <person name="Kallberg Y."/>
            <person name="Tangrot J."/>
            <person name="Rosling A."/>
        </authorList>
    </citation>
    <scope>NUCLEOTIDE SEQUENCE</scope>
    <source>
        <strain evidence="1">CL551</strain>
    </source>
</reference>
<comment type="caution">
    <text evidence="1">The sequence shown here is derived from an EMBL/GenBank/DDBJ whole genome shotgun (WGS) entry which is preliminary data.</text>
</comment>
<keyword evidence="2" id="KW-1185">Reference proteome</keyword>
<evidence type="ECO:0000313" key="2">
    <source>
        <dbReference type="Proteomes" id="UP000789342"/>
    </source>
</evidence>
<organism evidence="1 2">
    <name type="scientific">Acaulospora morrowiae</name>
    <dbReference type="NCBI Taxonomy" id="94023"/>
    <lineage>
        <taxon>Eukaryota</taxon>
        <taxon>Fungi</taxon>
        <taxon>Fungi incertae sedis</taxon>
        <taxon>Mucoromycota</taxon>
        <taxon>Glomeromycotina</taxon>
        <taxon>Glomeromycetes</taxon>
        <taxon>Diversisporales</taxon>
        <taxon>Acaulosporaceae</taxon>
        <taxon>Acaulospora</taxon>
    </lineage>
</organism>
<dbReference type="OrthoDB" id="2446864at2759"/>
<gene>
    <name evidence="1" type="ORF">AMORRO_LOCUS18180</name>
</gene>
<dbReference type="InterPro" id="IPR021109">
    <property type="entry name" value="Peptidase_aspartic_dom_sf"/>
</dbReference>
<evidence type="ECO:0000313" key="1">
    <source>
        <dbReference type="EMBL" id="CAG8791449.1"/>
    </source>
</evidence>
<feature type="non-terminal residue" evidence="1">
    <location>
        <position position="1"/>
    </location>
</feature>
<feature type="non-terminal residue" evidence="1">
    <location>
        <position position="79"/>
    </location>
</feature>
<name>A0A9N9P5D0_9GLOM</name>
<dbReference type="Gene3D" id="2.40.70.10">
    <property type="entry name" value="Acid Proteases"/>
    <property type="match status" value="1"/>
</dbReference>
<dbReference type="EMBL" id="CAJVPV010061961">
    <property type="protein sequence ID" value="CAG8791449.1"/>
    <property type="molecule type" value="Genomic_DNA"/>
</dbReference>
<proteinExistence type="predicted"/>
<dbReference type="Proteomes" id="UP000789342">
    <property type="component" value="Unassembled WGS sequence"/>
</dbReference>
<dbReference type="CDD" id="cd00303">
    <property type="entry name" value="retropepsin_like"/>
    <property type="match status" value="1"/>
</dbReference>
<dbReference type="Pfam" id="PF13650">
    <property type="entry name" value="Asp_protease_2"/>
    <property type="match status" value="1"/>
</dbReference>